<feature type="compositionally biased region" description="Basic and acidic residues" evidence="1">
    <location>
        <begin position="29"/>
        <end position="41"/>
    </location>
</feature>
<keyword evidence="3" id="KW-1185">Reference proteome</keyword>
<organism evidence="2 3">
    <name type="scientific">Knipowitschia caucasica</name>
    <name type="common">Caucasian dwarf goby</name>
    <name type="synonym">Pomatoschistus caucasicus</name>
    <dbReference type="NCBI Taxonomy" id="637954"/>
    <lineage>
        <taxon>Eukaryota</taxon>
        <taxon>Metazoa</taxon>
        <taxon>Chordata</taxon>
        <taxon>Craniata</taxon>
        <taxon>Vertebrata</taxon>
        <taxon>Euteleostomi</taxon>
        <taxon>Actinopterygii</taxon>
        <taxon>Neopterygii</taxon>
        <taxon>Teleostei</taxon>
        <taxon>Neoteleostei</taxon>
        <taxon>Acanthomorphata</taxon>
        <taxon>Gobiaria</taxon>
        <taxon>Gobiiformes</taxon>
        <taxon>Gobioidei</taxon>
        <taxon>Gobiidae</taxon>
        <taxon>Gobiinae</taxon>
        <taxon>Knipowitschia</taxon>
    </lineage>
</organism>
<protein>
    <submittedName>
        <fullName evidence="2">Uncharacterized protein</fullName>
    </submittedName>
</protein>
<reference evidence="2 3" key="1">
    <citation type="submission" date="2024-04" db="EMBL/GenBank/DDBJ databases">
        <authorList>
            <person name="Waldvogel A.-M."/>
            <person name="Schoenle A."/>
        </authorList>
    </citation>
    <scope>NUCLEOTIDE SEQUENCE [LARGE SCALE GENOMIC DNA]</scope>
</reference>
<feature type="compositionally biased region" description="Basic and acidic residues" evidence="1">
    <location>
        <begin position="51"/>
        <end position="66"/>
    </location>
</feature>
<dbReference type="Proteomes" id="UP001497482">
    <property type="component" value="Chromosome 16"/>
</dbReference>
<sequence length="121" mass="13266">MQSEASVVAARDEQPLQQVTASNNQRAVPDNRDKEEEEHTKNPSRGSNIKSKSEPDPDSSKPEPPGDVRPTGNLPAACRLRPSSIHHPPRPDLRFTPHHGQSEGSVHGGSELPTILCFRHD</sequence>
<accession>A0AAV2K4S0</accession>
<evidence type="ECO:0000256" key="1">
    <source>
        <dbReference type="SAM" id="MobiDB-lite"/>
    </source>
</evidence>
<name>A0AAV2K4S0_KNICA</name>
<feature type="region of interest" description="Disordered" evidence="1">
    <location>
        <begin position="1"/>
        <end position="114"/>
    </location>
</feature>
<evidence type="ECO:0000313" key="3">
    <source>
        <dbReference type="Proteomes" id="UP001497482"/>
    </source>
</evidence>
<gene>
    <name evidence="2" type="ORF">KC01_LOCUS14425</name>
</gene>
<dbReference type="EMBL" id="OZ035838">
    <property type="protein sequence ID" value="CAL1584031.1"/>
    <property type="molecule type" value="Genomic_DNA"/>
</dbReference>
<feature type="compositionally biased region" description="Polar residues" evidence="1">
    <location>
        <begin position="15"/>
        <end position="26"/>
    </location>
</feature>
<proteinExistence type="predicted"/>
<evidence type="ECO:0000313" key="2">
    <source>
        <dbReference type="EMBL" id="CAL1584031.1"/>
    </source>
</evidence>
<dbReference type="AlphaFoldDB" id="A0AAV2K4S0"/>